<protein>
    <submittedName>
        <fullName evidence="2">MarR family transcriptional regulator</fullName>
    </submittedName>
</protein>
<feature type="domain" description="HTH marR-type" evidence="1">
    <location>
        <begin position="9"/>
        <end position="146"/>
    </location>
</feature>
<sequence length="170" mass="18733">MSEPGSRDVPEAAKRLGELGRRLGTATVFYHAEVATLLGLSLTDYKCLDFVLQAERPITAGRLAELSGLSTGAVTGVVDRLERAGYVRRVRDPFDRRKVLVEPVPRNRTGVRSVFDGLIRSLESVVSRSSPAELAAIIAFVEEMTEVFRREAAALQVAPEVRRQRRVVDA</sequence>
<evidence type="ECO:0000259" key="1">
    <source>
        <dbReference type="PROSITE" id="PS50995"/>
    </source>
</evidence>
<proteinExistence type="predicted"/>
<dbReference type="Proteomes" id="UP000637578">
    <property type="component" value="Unassembled WGS sequence"/>
</dbReference>
<dbReference type="GO" id="GO:0003700">
    <property type="term" value="F:DNA-binding transcription factor activity"/>
    <property type="evidence" value="ECO:0007669"/>
    <property type="project" value="InterPro"/>
</dbReference>
<accession>A0A8J3FZH8</accession>
<name>A0A8J3FZH8_9PSEU</name>
<dbReference type="Pfam" id="PF01047">
    <property type="entry name" value="MarR"/>
    <property type="match status" value="1"/>
</dbReference>
<dbReference type="InterPro" id="IPR036388">
    <property type="entry name" value="WH-like_DNA-bd_sf"/>
</dbReference>
<dbReference type="RefSeq" id="WP_189061717.1">
    <property type="nucleotide sequence ID" value="NZ_BMMK01000048.1"/>
</dbReference>
<dbReference type="InterPro" id="IPR000835">
    <property type="entry name" value="HTH_MarR-typ"/>
</dbReference>
<evidence type="ECO:0000313" key="2">
    <source>
        <dbReference type="EMBL" id="GGM80509.1"/>
    </source>
</evidence>
<dbReference type="Gene3D" id="1.10.10.10">
    <property type="entry name" value="Winged helix-like DNA-binding domain superfamily/Winged helix DNA-binding domain"/>
    <property type="match status" value="1"/>
</dbReference>
<keyword evidence="3" id="KW-1185">Reference proteome</keyword>
<comment type="caution">
    <text evidence="2">The sequence shown here is derived from an EMBL/GenBank/DDBJ whole genome shotgun (WGS) entry which is preliminary data.</text>
</comment>
<reference evidence="2" key="2">
    <citation type="submission" date="2020-09" db="EMBL/GenBank/DDBJ databases">
        <authorList>
            <person name="Sun Q."/>
            <person name="Zhou Y."/>
        </authorList>
    </citation>
    <scope>NUCLEOTIDE SEQUENCE</scope>
    <source>
        <strain evidence="2">CGMCC 4.5737</strain>
    </source>
</reference>
<dbReference type="SMART" id="SM00347">
    <property type="entry name" value="HTH_MARR"/>
    <property type="match status" value="1"/>
</dbReference>
<evidence type="ECO:0000313" key="3">
    <source>
        <dbReference type="Proteomes" id="UP000637578"/>
    </source>
</evidence>
<dbReference type="InterPro" id="IPR039422">
    <property type="entry name" value="MarR/SlyA-like"/>
</dbReference>
<reference evidence="2" key="1">
    <citation type="journal article" date="2014" name="Int. J. Syst. Evol. Microbiol.">
        <title>Complete genome sequence of Corynebacterium casei LMG S-19264T (=DSM 44701T), isolated from a smear-ripened cheese.</title>
        <authorList>
            <consortium name="US DOE Joint Genome Institute (JGI-PGF)"/>
            <person name="Walter F."/>
            <person name="Albersmeier A."/>
            <person name="Kalinowski J."/>
            <person name="Ruckert C."/>
        </authorList>
    </citation>
    <scope>NUCLEOTIDE SEQUENCE</scope>
    <source>
        <strain evidence="2">CGMCC 4.5737</strain>
    </source>
</reference>
<dbReference type="GO" id="GO:0006950">
    <property type="term" value="P:response to stress"/>
    <property type="evidence" value="ECO:0007669"/>
    <property type="project" value="TreeGrafter"/>
</dbReference>
<dbReference type="PANTHER" id="PTHR33164:SF106">
    <property type="entry name" value="TRANSCRIPTIONAL REGULATORY PROTEIN"/>
    <property type="match status" value="1"/>
</dbReference>
<dbReference type="InterPro" id="IPR036390">
    <property type="entry name" value="WH_DNA-bd_sf"/>
</dbReference>
<dbReference type="AlphaFoldDB" id="A0A8J3FZH8"/>
<dbReference type="EMBL" id="BMMK01000048">
    <property type="protein sequence ID" value="GGM80509.1"/>
    <property type="molecule type" value="Genomic_DNA"/>
</dbReference>
<dbReference type="PROSITE" id="PS50995">
    <property type="entry name" value="HTH_MARR_2"/>
    <property type="match status" value="1"/>
</dbReference>
<organism evidence="2 3">
    <name type="scientific">Longimycelium tulufanense</name>
    <dbReference type="NCBI Taxonomy" id="907463"/>
    <lineage>
        <taxon>Bacteria</taxon>
        <taxon>Bacillati</taxon>
        <taxon>Actinomycetota</taxon>
        <taxon>Actinomycetes</taxon>
        <taxon>Pseudonocardiales</taxon>
        <taxon>Pseudonocardiaceae</taxon>
        <taxon>Longimycelium</taxon>
    </lineage>
</organism>
<gene>
    <name evidence="2" type="primary">marR</name>
    <name evidence="2" type="ORF">GCM10012275_58930</name>
</gene>
<dbReference type="PANTHER" id="PTHR33164">
    <property type="entry name" value="TRANSCRIPTIONAL REGULATOR, MARR FAMILY"/>
    <property type="match status" value="1"/>
</dbReference>
<dbReference type="SUPFAM" id="SSF46785">
    <property type="entry name" value="Winged helix' DNA-binding domain"/>
    <property type="match status" value="1"/>
</dbReference>